<dbReference type="OrthoDB" id="9810755at2"/>
<keyword evidence="4" id="KW-1185">Reference proteome</keyword>
<dbReference type="PANTHER" id="PTHR40459:SF1">
    <property type="entry name" value="CONSERVED HYPOTHETICAL ALANINE AND LEUCINE RICH PROTEIN"/>
    <property type="match status" value="1"/>
</dbReference>
<evidence type="ECO:0000313" key="4">
    <source>
        <dbReference type="Proteomes" id="UP000198304"/>
    </source>
</evidence>
<name>A0A239C9G8_9FIRM</name>
<dbReference type="Pfam" id="PF10727">
    <property type="entry name" value="Rossmann-like"/>
    <property type="match status" value="1"/>
</dbReference>
<dbReference type="RefSeq" id="WP_089282100.1">
    <property type="nucleotide sequence ID" value="NZ_FZOJ01000005.1"/>
</dbReference>
<gene>
    <name evidence="3" type="ORF">SAMN05446037_100548</name>
</gene>
<dbReference type="SUPFAM" id="SSF51735">
    <property type="entry name" value="NAD(P)-binding Rossmann-fold domains"/>
    <property type="match status" value="1"/>
</dbReference>
<dbReference type="InterPro" id="IPR036291">
    <property type="entry name" value="NAD(P)-bd_dom_sf"/>
</dbReference>
<reference evidence="4" key="1">
    <citation type="submission" date="2017-06" db="EMBL/GenBank/DDBJ databases">
        <authorList>
            <person name="Varghese N."/>
            <person name="Submissions S."/>
        </authorList>
    </citation>
    <scope>NUCLEOTIDE SEQUENCE [LARGE SCALE GENOMIC DNA]</scope>
    <source>
        <strain evidence="4">SCA</strain>
    </source>
</reference>
<organism evidence="3 4">
    <name type="scientific">Anaerovirgula multivorans</name>
    <dbReference type="NCBI Taxonomy" id="312168"/>
    <lineage>
        <taxon>Bacteria</taxon>
        <taxon>Bacillati</taxon>
        <taxon>Bacillota</taxon>
        <taxon>Clostridia</taxon>
        <taxon>Peptostreptococcales</taxon>
        <taxon>Natronincolaceae</taxon>
        <taxon>Anaerovirgula</taxon>
    </lineage>
</organism>
<dbReference type="InterPro" id="IPR018931">
    <property type="entry name" value="DUF2520"/>
</dbReference>
<sequence length="292" mass="32289">MKIGFIGAGRVGKSFGCYLKQNGFTITGYYSRSIASSKEASVLTHSCVYHTIKELIHSTDVIMITTPDDMIKPTAVQIASIKEPIGSKTFVHMSGVHSSNILMLIKETHANTNLCSLHPLQAFANVQQALLDLKNTVFSIEGDELGRKCLSTIMKKCDNHYFLLEGENKVLYHAAACVVSNYLVTLMDHGLKLLEASGIDPQKGFEAMFPLIKGSLDNIRNLGTTDALTGPIARADVKTIRSHINAMKSKKLETKDFYCYLGRETTKLAELKKLTTIKQADTINQLWKEGEK</sequence>
<dbReference type="Pfam" id="PF10728">
    <property type="entry name" value="DUF2520"/>
    <property type="match status" value="1"/>
</dbReference>
<dbReference type="PANTHER" id="PTHR40459">
    <property type="entry name" value="CONSERVED HYPOTHETICAL ALANINE AND LEUCINE RICH PROTEIN"/>
    <property type="match status" value="1"/>
</dbReference>
<evidence type="ECO:0000259" key="1">
    <source>
        <dbReference type="Pfam" id="PF10727"/>
    </source>
</evidence>
<dbReference type="InterPro" id="IPR019665">
    <property type="entry name" value="OxRdtase/DH_put_Rossmann_dom"/>
</dbReference>
<protein>
    <submittedName>
        <fullName evidence="3">Predicted oxidoreductase, contains short-chain dehydrogenase (SDR) and DUF2520 domains</fullName>
    </submittedName>
</protein>
<dbReference type="Gene3D" id="1.10.1040.20">
    <property type="entry name" value="ProC-like, C-terminal domain"/>
    <property type="match status" value="1"/>
</dbReference>
<evidence type="ECO:0000259" key="2">
    <source>
        <dbReference type="Pfam" id="PF10728"/>
    </source>
</evidence>
<dbReference type="EMBL" id="FZOJ01000005">
    <property type="protein sequence ID" value="SNS16094.1"/>
    <property type="molecule type" value="Genomic_DNA"/>
</dbReference>
<feature type="domain" description="Putative oxidoreductase/dehydrogenase Rossmann-like" evidence="1">
    <location>
        <begin position="2"/>
        <end position="110"/>
    </location>
</feature>
<proteinExistence type="predicted"/>
<evidence type="ECO:0000313" key="3">
    <source>
        <dbReference type="EMBL" id="SNS16094.1"/>
    </source>
</evidence>
<feature type="domain" description="DUF2520" evidence="2">
    <location>
        <begin position="137"/>
        <end position="264"/>
    </location>
</feature>
<dbReference type="InterPro" id="IPR037108">
    <property type="entry name" value="TM1727-like_C_sf"/>
</dbReference>
<dbReference type="SUPFAM" id="SSF48179">
    <property type="entry name" value="6-phosphogluconate dehydrogenase C-terminal domain-like"/>
    <property type="match status" value="1"/>
</dbReference>
<accession>A0A239C9G8</accession>
<dbReference type="AlphaFoldDB" id="A0A239C9G8"/>
<dbReference type="Proteomes" id="UP000198304">
    <property type="component" value="Unassembled WGS sequence"/>
</dbReference>
<dbReference type="Gene3D" id="3.40.50.720">
    <property type="entry name" value="NAD(P)-binding Rossmann-like Domain"/>
    <property type="match status" value="1"/>
</dbReference>
<dbReference type="InterPro" id="IPR008927">
    <property type="entry name" value="6-PGluconate_DH-like_C_sf"/>
</dbReference>